<dbReference type="InterPro" id="IPR006201">
    <property type="entry name" value="Neur_channel"/>
</dbReference>
<dbReference type="Proteomes" id="UP000678499">
    <property type="component" value="Unassembled WGS sequence"/>
</dbReference>
<dbReference type="Gene3D" id="2.70.170.10">
    <property type="entry name" value="Neurotransmitter-gated ion-channel ligand-binding domain"/>
    <property type="match status" value="1"/>
</dbReference>
<evidence type="ECO:0000256" key="2">
    <source>
        <dbReference type="SAM" id="Phobius"/>
    </source>
</evidence>
<dbReference type="PANTHER" id="PTHR18945">
    <property type="entry name" value="NEUROTRANSMITTER GATED ION CHANNEL"/>
    <property type="match status" value="1"/>
</dbReference>
<feature type="domain" description="Neurotransmitter-gated ion-channel ligand-binding" evidence="3">
    <location>
        <begin position="1"/>
        <end position="162"/>
    </location>
</feature>
<feature type="transmembrane region" description="Helical" evidence="2">
    <location>
        <begin position="235"/>
        <end position="256"/>
    </location>
</feature>
<dbReference type="InterPro" id="IPR036734">
    <property type="entry name" value="Neur_chan_lig-bd_sf"/>
</dbReference>
<dbReference type="GO" id="GO:0004888">
    <property type="term" value="F:transmembrane signaling receptor activity"/>
    <property type="evidence" value="ECO:0007669"/>
    <property type="project" value="InterPro"/>
</dbReference>
<name>A0A7R9BVK4_9CRUS</name>
<gene>
    <name evidence="4" type="ORF">NMOB1V02_LOCUS10042</name>
</gene>
<evidence type="ECO:0000313" key="5">
    <source>
        <dbReference type="Proteomes" id="UP000678499"/>
    </source>
</evidence>
<keyword evidence="5" id="KW-1185">Reference proteome</keyword>
<accession>A0A7R9BVK4</accession>
<dbReference type="OrthoDB" id="6342135at2759"/>
<keyword evidence="2" id="KW-0472">Membrane</keyword>
<evidence type="ECO:0000259" key="3">
    <source>
        <dbReference type="Pfam" id="PF02931"/>
    </source>
</evidence>
<feature type="compositionally biased region" description="Basic and acidic residues" evidence="1">
    <location>
        <begin position="315"/>
        <end position="325"/>
    </location>
</feature>
<dbReference type="Pfam" id="PF02931">
    <property type="entry name" value="Neur_chan_LBD"/>
    <property type="match status" value="1"/>
</dbReference>
<sequence>SWLDSRLSWNPDDYDGLKHIRLPGDQVWRPDIQLYNDDGKQGAASAINANHDDPVNAVVTSDGRVLYVPVVLLSAICMSMDFTNWPYDVHSCSLKFGSWTFDGYSLDLEVSELNQDTTTGLKYLDTPANWKLRMDRGERLSTTYACCPEPYVSVNFPYTVCRVPKHVENTLLTPLHIVVVLTLVAFWTSAATTVGVCLVNSGILIAMLQFHASGIPSSETNMPSIIHFSANLLKLQVALVVWTCLGLGLVTLVLWIPPVAALVRRLHTDGGILATLCCWGIYFTPAGTAAGPGAHVSLRRVNDGDTDGLASSLATEHEQQHHDDEAGSSGLSPTCDPKPQHRRPDPTSTLFLHRVLHMLVFVGFLAAIVSFFAVFWPVALDENCSED</sequence>
<feature type="transmembrane region" description="Helical" evidence="2">
    <location>
        <begin position="358"/>
        <end position="379"/>
    </location>
</feature>
<reference evidence="4" key="1">
    <citation type="submission" date="2020-11" db="EMBL/GenBank/DDBJ databases">
        <authorList>
            <person name="Tran Van P."/>
        </authorList>
    </citation>
    <scope>NUCLEOTIDE SEQUENCE</scope>
</reference>
<dbReference type="GO" id="GO:0016020">
    <property type="term" value="C:membrane"/>
    <property type="evidence" value="ECO:0007669"/>
    <property type="project" value="InterPro"/>
</dbReference>
<evidence type="ECO:0000256" key="1">
    <source>
        <dbReference type="SAM" id="MobiDB-lite"/>
    </source>
</evidence>
<feature type="region of interest" description="Disordered" evidence="1">
    <location>
        <begin position="313"/>
        <end position="343"/>
    </location>
</feature>
<organism evidence="4">
    <name type="scientific">Notodromas monacha</name>
    <dbReference type="NCBI Taxonomy" id="399045"/>
    <lineage>
        <taxon>Eukaryota</taxon>
        <taxon>Metazoa</taxon>
        <taxon>Ecdysozoa</taxon>
        <taxon>Arthropoda</taxon>
        <taxon>Crustacea</taxon>
        <taxon>Oligostraca</taxon>
        <taxon>Ostracoda</taxon>
        <taxon>Podocopa</taxon>
        <taxon>Podocopida</taxon>
        <taxon>Cypridocopina</taxon>
        <taxon>Cypridoidea</taxon>
        <taxon>Cyprididae</taxon>
        <taxon>Notodromas</taxon>
    </lineage>
</organism>
<dbReference type="InterPro" id="IPR006202">
    <property type="entry name" value="Neur_chan_lig-bd"/>
</dbReference>
<protein>
    <recommendedName>
        <fullName evidence="3">Neurotransmitter-gated ion-channel ligand-binding domain-containing protein</fullName>
    </recommendedName>
</protein>
<proteinExistence type="predicted"/>
<evidence type="ECO:0000313" key="4">
    <source>
        <dbReference type="EMBL" id="CAD7282417.1"/>
    </source>
</evidence>
<keyword evidence="2" id="KW-0812">Transmembrane</keyword>
<dbReference type="GO" id="GO:0005230">
    <property type="term" value="F:extracellular ligand-gated monoatomic ion channel activity"/>
    <property type="evidence" value="ECO:0007669"/>
    <property type="project" value="InterPro"/>
</dbReference>
<dbReference type="EMBL" id="OA885846">
    <property type="protein sequence ID" value="CAD7282417.1"/>
    <property type="molecule type" value="Genomic_DNA"/>
</dbReference>
<keyword evidence="2" id="KW-1133">Transmembrane helix</keyword>
<dbReference type="AlphaFoldDB" id="A0A7R9BVK4"/>
<dbReference type="SUPFAM" id="SSF63712">
    <property type="entry name" value="Nicotinic receptor ligand binding domain-like"/>
    <property type="match status" value="1"/>
</dbReference>
<dbReference type="EMBL" id="CAJPEX010003809">
    <property type="protein sequence ID" value="CAG0922569.1"/>
    <property type="molecule type" value="Genomic_DNA"/>
</dbReference>
<feature type="non-terminal residue" evidence="4">
    <location>
        <position position="1"/>
    </location>
</feature>